<dbReference type="InterPro" id="IPR008333">
    <property type="entry name" value="Cbr1-like_FAD-bd_dom"/>
</dbReference>
<dbReference type="CDD" id="cd06183">
    <property type="entry name" value="cyt_b5_reduct_like"/>
    <property type="match status" value="1"/>
</dbReference>
<dbReference type="InterPro" id="IPR001834">
    <property type="entry name" value="CBR-like"/>
</dbReference>
<proteinExistence type="predicted"/>
<evidence type="ECO:0000313" key="10">
    <source>
        <dbReference type="Proteomes" id="UP000031737"/>
    </source>
</evidence>
<feature type="binding site" evidence="5">
    <location>
        <position position="186"/>
    </location>
    <ligand>
        <name>FAD</name>
        <dbReference type="ChEBI" id="CHEBI:57692"/>
    </ligand>
</feature>
<organism evidence="9 10">
    <name type="scientific">Trypanosoma rangeli SC58</name>
    <dbReference type="NCBI Taxonomy" id="429131"/>
    <lineage>
        <taxon>Eukaryota</taxon>
        <taxon>Discoba</taxon>
        <taxon>Euglenozoa</taxon>
        <taxon>Kinetoplastea</taxon>
        <taxon>Metakinetoplastina</taxon>
        <taxon>Trypanosomatida</taxon>
        <taxon>Trypanosomatidae</taxon>
        <taxon>Trypanosoma</taxon>
        <taxon>Herpetosoma</taxon>
    </lineage>
</organism>
<keyword evidence="7" id="KW-1133">Transmembrane helix</keyword>
<keyword evidence="7" id="KW-0472">Membrane</keyword>
<keyword evidence="4" id="KW-0560">Oxidoreductase</keyword>
<gene>
    <name evidence="9" type="ORF">TRSC58_04656</name>
</gene>
<dbReference type="SUPFAM" id="SSF63380">
    <property type="entry name" value="Riboflavin synthase domain-like"/>
    <property type="match status" value="1"/>
</dbReference>
<dbReference type="PROSITE" id="PS51384">
    <property type="entry name" value="FAD_FR"/>
    <property type="match status" value="1"/>
</dbReference>
<feature type="binding site" evidence="5">
    <location>
        <position position="160"/>
    </location>
    <ligand>
        <name>FAD</name>
        <dbReference type="ChEBI" id="CHEBI:57692"/>
    </ligand>
</feature>
<dbReference type="OrthoDB" id="432685at2759"/>
<dbReference type="Pfam" id="PF00970">
    <property type="entry name" value="FAD_binding_6"/>
    <property type="match status" value="1"/>
</dbReference>
<dbReference type="InterPro" id="IPR039261">
    <property type="entry name" value="FNR_nucleotide-bd"/>
</dbReference>
<dbReference type="Gene3D" id="3.40.50.80">
    <property type="entry name" value="Nucleotide-binding domain of ferredoxin-NADP reductase (FNR) module"/>
    <property type="match status" value="1"/>
</dbReference>
<comment type="cofactor">
    <cofactor evidence="1 5">
        <name>FAD</name>
        <dbReference type="ChEBI" id="CHEBI:57692"/>
    </cofactor>
</comment>
<feature type="domain" description="FAD-binding FR-type" evidence="8">
    <location>
        <begin position="105"/>
        <end position="211"/>
    </location>
</feature>
<evidence type="ECO:0000259" key="8">
    <source>
        <dbReference type="PROSITE" id="PS51384"/>
    </source>
</evidence>
<dbReference type="Gene3D" id="2.40.30.10">
    <property type="entry name" value="Translation factors"/>
    <property type="match status" value="1"/>
</dbReference>
<dbReference type="PANTHER" id="PTHR19370">
    <property type="entry name" value="NADH-CYTOCHROME B5 REDUCTASE"/>
    <property type="match status" value="1"/>
</dbReference>
<dbReference type="InterPro" id="IPR001433">
    <property type="entry name" value="OxRdtase_FAD/NAD-bd"/>
</dbReference>
<dbReference type="SUPFAM" id="SSF52343">
    <property type="entry name" value="Ferredoxin reductase-like, C-terminal NADP-linked domain"/>
    <property type="match status" value="1"/>
</dbReference>
<dbReference type="Proteomes" id="UP000031737">
    <property type="component" value="Unassembled WGS sequence"/>
</dbReference>
<feature type="binding site" evidence="5">
    <location>
        <position position="162"/>
    </location>
    <ligand>
        <name>FAD</name>
        <dbReference type="ChEBI" id="CHEBI:57692"/>
    </ligand>
</feature>
<feature type="binding site" evidence="5">
    <location>
        <position position="179"/>
    </location>
    <ligand>
        <name>FAD</name>
        <dbReference type="ChEBI" id="CHEBI:57692"/>
    </ligand>
</feature>
<evidence type="ECO:0000256" key="4">
    <source>
        <dbReference type="ARBA" id="ARBA00023002"/>
    </source>
</evidence>
<dbReference type="PANTHER" id="PTHR19370:SF190">
    <property type="entry name" value="NADH-CYTOCHROME B5 REDUCTASE-LIKE PROTEIN"/>
    <property type="match status" value="1"/>
</dbReference>
<comment type="caution">
    <text evidence="9">The sequence shown here is derived from an EMBL/GenBank/DDBJ whole genome shotgun (WGS) entry which is preliminary data.</text>
</comment>
<evidence type="ECO:0000256" key="7">
    <source>
        <dbReference type="SAM" id="Phobius"/>
    </source>
</evidence>
<dbReference type="VEuPathDB" id="TriTrypDB:TRSC58_04656"/>
<evidence type="ECO:0000313" key="9">
    <source>
        <dbReference type="EMBL" id="ESL07651.1"/>
    </source>
</evidence>
<sequence length="391" mass="44206">MGSHGGEGGGGGPKPESFEFGGGSEREAQRQRQRRQPQHGEARWSYELQDIPKRVRKILYDVNVGYAARLSVACGVAGGVLFTLYYAIFVRSQEHLPLARRSRFAPRVPVTLIEKEELKESRMMVLRFALPNSYDYCGYQPVSSVRVTSGTVRGMGPLSRWYTPISHPEQRAVVEFAIKDHDPGRMSARLRCLERGDRVYLGRWMKEFPYKRNMYGEMGLVCTTSGASIALQLMKVLDSDKGDRTKLRLLYCHHTAKDIPFREVFDAYARRNPDRITASYNVLSLGRQTWAEGVRLGQNFFLGNIDPTIVEKALPPPVIADPATGNLVRPKILVCGPQSMLLPLCGRVSTLGNYSYWQGPFYKYCGFLRDMGYIRSQVYKFGVSNSMLAYQ</sequence>
<dbReference type="InterPro" id="IPR017938">
    <property type="entry name" value="Riboflavin_synthase-like_b-brl"/>
</dbReference>
<feature type="compositionally biased region" description="Gly residues" evidence="6">
    <location>
        <begin position="1"/>
        <end position="13"/>
    </location>
</feature>
<name>A0A061J0M6_TRYRA</name>
<feature type="region of interest" description="Disordered" evidence="6">
    <location>
        <begin position="1"/>
        <end position="42"/>
    </location>
</feature>
<evidence type="ECO:0000256" key="1">
    <source>
        <dbReference type="ARBA" id="ARBA00001974"/>
    </source>
</evidence>
<dbReference type="Pfam" id="PF00175">
    <property type="entry name" value="NAD_binding_1"/>
    <property type="match status" value="1"/>
</dbReference>
<evidence type="ECO:0000256" key="2">
    <source>
        <dbReference type="ARBA" id="ARBA00022630"/>
    </source>
</evidence>
<evidence type="ECO:0000256" key="6">
    <source>
        <dbReference type="SAM" id="MobiDB-lite"/>
    </source>
</evidence>
<protein>
    <submittedName>
        <fullName evidence="9">NADH-cytochrome B5 reductase</fullName>
    </submittedName>
</protein>
<feature type="binding site" evidence="5">
    <location>
        <position position="187"/>
    </location>
    <ligand>
        <name>FAD</name>
        <dbReference type="ChEBI" id="CHEBI:57692"/>
    </ligand>
</feature>
<keyword evidence="7" id="KW-0812">Transmembrane</keyword>
<dbReference type="GO" id="GO:0004128">
    <property type="term" value="F:cytochrome-b5 reductase activity, acting on NAD(P)H"/>
    <property type="evidence" value="ECO:0007669"/>
    <property type="project" value="TreeGrafter"/>
</dbReference>
<evidence type="ECO:0000256" key="3">
    <source>
        <dbReference type="ARBA" id="ARBA00022827"/>
    </source>
</evidence>
<accession>A0A061J0M6</accession>
<keyword evidence="2 5" id="KW-0285">Flavoprotein</keyword>
<reference evidence="9 10" key="1">
    <citation type="submission" date="2013-07" db="EMBL/GenBank/DDBJ databases">
        <authorList>
            <person name="Stoco P.H."/>
            <person name="Wagner G."/>
            <person name="Gerber A."/>
            <person name="Zaha A."/>
            <person name="Thompson C."/>
            <person name="Bartholomeu D.C."/>
            <person name="Luckemeyer D.D."/>
            <person name="Bahia D."/>
            <person name="Loreto E."/>
            <person name="Prestes E.B."/>
            <person name="Lima F.M."/>
            <person name="Rodrigues-Luiz G."/>
            <person name="Vallejo G.A."/>
            <person name="Filho J.F."/>
            <person name="Monteiro K.M."/>
            <person name="Tyler K.M."/>
            <person name="de Almeida L.G."/>
            <person name="Ortiz M.F."/>
            <person name="Siervo M.A."/>
            <person name="de Moraes M.H."/>
            <person name="Cunha O.L."/>
            <person name="Mendonca-Neto R."/>
            <person name="Silva R."/>
            <person name="Teixeira S.M."/>
            <person name="Murta S.M."/>
            <person name="Sincero T.C."/>
            <person name="Mendes T.A."/>
            <person name="Urmenyi T.P."/>
            <person name="Silva V.G."/>
            <person name="da Rocha W.D."/>
            <person name="Andersson B."/>
            <person name="Romanha A.J."/>
            <person name="Steindel M."/>
            <person name="de Vasconcelos A.T."/>
            <person name="Grisard E.C."/>
        </authorList>
    </citation>
    <scope>NUCLEOTIDE SEQUENCE [LARGE SCALE GENOMIC DNA]</scope>
    <source>
        <strain evidence="9 10">SC58</strain>
    </source>
</reference>
<dbReference type="AlphaFoldDB" id="A0A061J0M6"/>
<keyword evidence="3 5" id="KW-0274">FAD</keyword>
<dbReference type="InterPro" id="IPR017927">
    <property type="entry name" value="FAD-bd_FR_type"/>
</dbReference>
<dbReference type="EMBL" id="AUPL01004656">
    <property type="protein sequence ID" value="ESL07651.1"/>
    <property type="molecule type" value="Genomic_DNA"/>
</dbReference>
<feature type="transmembrane region" description="Helical" evidence="7">
    <location>
        <begin position="66"/>
        <end position="88"/>
    </location>
</feature>
<keyword evidence="10" id="KW-1185">Reference proteome</keyword>
<evidence type="ECO:0000256" key="5">
    <source>
        <dbReference type="PIRSR" id="PIRSR601834-1"/>
    </source>
</evidence>